<feature type="compositionally biased region" description="Low complexity" evidence="4">
    <location>
        <begin position="41"/>
        <end position="51"/>
    </location>
</feature>
<dbReference type="Pfam" id="PF02536">
    <property type="entry name" value="mTERF"/>
    <property type="match status" value="1"/>
</dbReference>
<evidence type="ECO:0000256" key="2">
    <source>
        <dbReference type="ARBA" id="ARBA00022472"/>
    </source>
</evidence>
<comment type="similarity">
    <text evidence="1">Belongs to the mTERF family.</text>
</comment>
<dbReference type="InterPro" id="IPR003690">
    <property type="entry name" value="MTERF"/>
</dbReference>
<dbReference type="GO" id="GO:0006353">
    <property type="term" value="P:DNA-templated transcription termination"/>
    <property type="evidence" value="ECO:0007669"/>
    <property type="project" value="UniProtKB-KW"/>
</dbReference>
<dbReference type="InterPro" id="IPR038538">
    <property type="entry name" value="MTERF_sf"/>
</dbReference>
<protein>
    <submittedName>
        <fullName evidence="5">Uncharacterized protein</fullName>
    </submittedName>
</protein>
<reference evidence="5" key="2">
    <citation type="submission" date="2020-11" db="EMBL/GenBank/DDBJ databases">
        <authorList>
            <person name="Cecchin M."/>
            <person name="Marcolungo L."/>
            <person name="Rossato M."/>
            <person name="Girolomoni L."/>
            <person name="Cosentino E."/>
            <person name="Cuine S."/>
            <person name="Li-Beisson Y."/>
            <person name="Delledonne M."/>
            <person name="Ballottari M."/>
        </authorList>
    </citation>
    <scope>NUCLEOTIDE SEQUENCE</scope>
    <source>
        <strain evidence="5">211/11P</strain>
        <tissue evidence="5">Whole cell</tissue>
    </source>
</reference>
<proteinExistence type="inferred from homology"/>
<keyword evidence="3" id="KW-0809">Transit peptide</keyword>
<dbReference type="EMBL" id="SIDB01000010">
    <property type="protein sequence ID" value="KAI3427325.1"/>
    <property type="molecule type" value="Genomic_DNA"/>
</dbReference>
<comment type="caution">
    <text evidence="5">The sequence shown here is derived from an EMBL/GenBank/DDBJ whole genome shotgun (WGS) entry which is preliminary data.</text>
</comment>
<dbReference type="AlphaFoldDB" id="A0A9D4YUY8"/>
<keyword evidence="6" id="KW-1185">Reference proteome</keyword>
<dbReference type="OrthoDB" id="1684047at2759"/>
<dbReference type="GO" id="GO:0003676">
    <property type="term" value="F:nucleic acid binding"/>
    <property type="evidence" value="ECO:0007669"/>
    <property type="project" value="InterPro"/>
</dbReference>
<accession>A0A9D4YUY8</accession>
<evidence type="ECO:0000313" key="6">
    <source>
        <dbReference type="Proteomes" id="UP001055712"/>
    </source>
</evidence>
<keyword evidence="2" id="KW-0805">Transcription regulation</keyword>
<name>A0A9D4YUY8_CHLVU</name>
<feature type="region of interest" description="Disordered" evidence="4">
    <location>
        <begin position="41"/>
        <end position="68"/>
    </location>
</feature>
<gene>
    <name evidence="5" type="ORF">D9Q98_010242</name>
</gene>
<sequence length="546" mass="59063">MEITSRAVVKWRLRGPPPIAQAHSSPAHQLALQRQRWRSSVRSSSSISGTRAVAATTHNAVPAPVRRRRGGRVASVVPEFDAKQLLRDMKLDGYGSADELSASMGKLPGIRRQGILQHGPQVAAHLRGLGIGSSELGPLFSRCPELFSWPAEERAGVLFSQLMGLGLSAGQAASCFEQQRGAAHFRSFEPAISVLAPLLAAGSKGGGRSGEQLLGDLLKKLPAAVGLLIRGSAALQSNMNNLLQLGLSKQQVVSAFHQSWALLTNSPEHLGRMEAVVQQELGADRQLWVKMLANQPRMAGCSEATLRQRAQALVAAFGKYEVCRMVHVAIRVLAINTVVWRRALAVWQQCGVADPLVLACSSPKLLGYDWLHPSRLTNLRALQRWLPWELSAAQAIECYGGYVASYAADRVAGRLLYLEQLGLLPLLVADKPAAKREWRLQQGLSGSKKAAGEPVFISVGDVADISSARFHSLVDSALSQQQQDDDGLVSSSSSCLSFEAFRKGRLLQLPAWKQLLVQAEADVAELERKLPPELVQKAVGRSVRAS</sequence>
<keyword evidence="2" id="KW-0806">Transcription termination</keyword>
<keyword evidence="2" id="KW-0804">Transcription</keyword>
<evidence type="ECO:0000256" key="4">
    <source>
        <dbReference type="SAM" id="MobiDB-lite"/>
    </source>
</evidence>
<reference evidence="5" key="1">
    <citation type="journal article" date="2019" name="Plant J.">
        <title>Chlorella vulgaris genome assembly and annotation reveals the molecular basis for metabolic acclimation to high light conditions.</title>
        <authorList>
            <person name="Cecchin M."/>
            <person name="Marcolungo L."/>
            <person name="Rossato M."/>
            <person name="Girolomoni L."/>
            <person name="Cosentino E."/>
            <person name="Cuine S."/>
            <person name="Li-Beisson Y."/>
            <person name="Delledonne M."/>
            <person name="Ballottari M."/>
        </authorList>
    </citation>
    <scope>NUCLEOTIDE SEQUENCE</scope>
    <source>
        <strain evidence="5">211/11P</strain>
    </source>
</reference>
<dbReference type="Proteomes" id="UP001055712">
    <property type="component" value="Unassembled WGS sequence"/>
</dbReference>
<organism evidence="5 6">
    <name type="scientific">Chlorella vulgaris</name>
    <name type="common">Green alga</name>
    <dbReference type="NCBI Taxonomy" id="3077"/>
    <lineage>
        <taxon>Eukaryota</taxon>
        <taxon>Viridiplantae</taxon>
        <taxon>Chlorophyta</taxon>
        <taxon>core chlorophytes</taxon>
        <taxon>Trebouxiophyceae</taxon>
        <taxon>Chlorellales</taxon>
        <taxon>Chlorellaceae</taxon>
        <taxon>Chlorella clade</taxon>
        <taxon>Chlorella</taxon>
    </lineage>
</organism>
<dbReference type="Gene3D" id="1.25.70.10">
    <property type="entry name" value="Transcription termination factor 3, mitochondrial"/>
    <property type="match status" value="1"/>
</dbReference>
<evidence type="ECO:0000313" key="5">
    <source>
        <dbReference type="EMBL" id="KAI3427325.1"/>
    </source>
</evidence>
<evidence type="ECO:0000256" key="3">
    <source>
        <dbReference type="ARBA" id="ARBA00022946"/>
    </source>
</evidence>
<evidence type="ECO:0000256" key="1">
    <source>
        <dbReference type="ARBA" id="ARBA00007692"/>
    </source>
</evidence>